<sequence>KSKPALSAAARTIGAARPTFSKTLSATSAVSAARVKAARISAVSAARINAVKPSAVTAVQHNHTKKGNPQQALKDKGVIDSGCSRHMTGNISYLSDFEVLNGGYVAFGGNPKGGKITGKGKIKTGKLDFMMFTM</sequence>
<accession>A0A699RC14</accession>
<gene>
    <name evidence="2" type="ORF">Tci_854898</name>
</gene>
<name>A0A699RC14_TANCI</name>
<dbReference type="AlphaFoldDB" id="A0A699RC14"/>
<dbReference type="Pfam" id="PF22936">
    <property type="entry name" value="Pol_BBD"/>
    <property type="match status" value="1"/>
</dbReference>
<dbReference type="InterPro" id="IPR054722">
    <property type="entry name" value="PolX-like_BBD"/>
</dbReference>
<protein>
    <submittedName>
        <fullName evidence="2">Ribonuclease H-like domain-containing protein</fullName>
    </submittedName>
</protein>
<organism evidence="2">
    <name type="scientific">Tanacetum cinerariifolium</name>
    <name type="common">Dalmatian daisy</name>
    <name type="synonym">Chrysanthemum cinerariifolium</name>
    <dbReference type="NCBI Taxonomy" id="118510"/>
    <lineage>
        <taxon>Eukaryota</taxon>
        <taxon>Viridiplantae</taxon>
        <taxon>Streptophyta</taxon>
        <taxon>Embryophyta</taxon>
        <taxon>Tracheophyta</taxon>
        <taxon>Spermatophyta</taxon>
        <taxon>Magnoliopsida</taxon>
        <taxon>eudicotyledons</taxon>
        <taxon>Gunneridae</taxon>
        <taxon>Pentapetalae</taxon>
        <taxon>asterids</taxon>
        <taxon>campanulids</taxon>
        <taxon>Asterales</taxon>
        <taxon>Asteraceae</taxon>
        <taxon>Asteroideae</taxon>
        <taxon>Anthemideae</taxon>
        <taxon>Anthemidinae</taxon>
        <taxon>Tanacetum</taxon>
    </lineage>
</organism>
<reference evidence="2" key="1">
    <citation type="journal article" date="2019" name="Sci. Rep.">
        <title>Draft genome of Tanacetum cinerariifolium, the natural source of mosquito coil.</title>
        <authorList>
            <person name="Yamashiro T."/>
            <person name="Shiraishi A."/>
            <person name="Satake H."/>
            <person name="Nakayama K."/>
        </authorList>
    </citation>
    <scope>NUCLEOTIDE SEQUENCE</scope>
</reference>
<proteinExistence type="predicted"/>
<feature type="domain" description="Retrovirus-related Pol polyprotein from transposon TNT 1-94-like beta-barrel" evidence="1">
    <location>
        <begin position="78"/>
        <end position="123"/>
    </location>
</feature>
<dbReference type="EMBL" id="BKCJ011086955">
    <property type="protein sequence ID" value="GFC82928.1"/>
    <property type="molecule type" value="Genomic_DNA"/>
</dbReference>
<evidence type="ECO:0000313" key="2">
    <source>
        <dbReference type="EMBL" id="GFC82928.1"/>
    </source>
</evidence>
<feature type="non-terminal residue" evidence="2">
    <location>
        <position position="1"/>
    </location>
</feature>
<evidence type="ECO:0000259" key="1">
    <source>
        <dbReference type="Pfam" id="PF22936"/>
    </source>
</evidence>
<comment type="caution">
    <text evidence="2">The sequence shown here is derived from an EMBL/GenBank/DDBJ whole genome shotgun (WGS) entry which is preliminary data.</text>
</comment>